<protein>
    <submittedName>
        <fullName evidence="6">Putative RNA-binding protein</fullName>
    </submittedName>
</protein>
<feature type="domain" description="RRM" evidence="5">
    <location>
        <begin position="117"/>
        <end position="143"/>
    </location>
</feature>
<dbReference type="InterPro" id="IPR000504">
    <property type="entry name" value="RRM_dom"/>
</dbReference>
<dbReference type="Gene3D" id="3.30.70.330">
    <property type="match status" value="2"/>
</dbReference>
<evidence type="ECO:0000256" key="3">
    <source>
        <dbReference type="PROSITE-ProRule" id="PRU00176"/>
    </source>
</evidence>
<evidence type="ECO:0000313" key="7">
    <source>
        <dbReference type="Proteomes" id="UP000188320"/>
    </source>
</evidence>
<feature type="compositionally biased region" description="Basic and acidic residues" evidence="4">
    <location>
        <begin position="61"/>
        <end position="86"/>
    </location>
</feature>
<evidence type="ECO:0000256" key="1">
    <source>
        <dbReference type="ARBA" id="ARBA00022737"/>
    </source>
</evidence>
<organism evidence="6 7">
    <name type="scientific">Zancudomyces culisetae</name>
    <name type="common">Gut fungus</name>
    <name type="synonym">Smittium culisetae</name>
    <dbReference type="NCBI Taxonomy" id="1213189"/>
    <lineage>
        <taxon>Eukaryota</taxon>
        <taxon>Fungi</taxon>
        <taxon>Fungi incertae sedis</taxon>
        <taxon>Zoopagomycota</taxon>
        <taxon>Kickxellomycotina</taxon>
        <taxon>Harpellomycetes</taxon>
        <taxon>Harpellales</taxon>
        <taxon>Legeriomycetaceae</taxon>
        <taxon>Zancudomyces</taxon>
    </lineage>
</organism>
<keyword evidence="1" id="KW-0677">Repeat</keyword>
<feature type="compositionally biased region" description="Low complexity" evidence="4">
    <location>
        <begin position="428"/>
        <end position="444"/>
    </location>
</feature>
<dbReference type="SUPFAM" id="SSF54928">
    <property type="entry name" value="RNA-binding domain, RBD"/>
    <property type="match status" value="2"/>
</dbReference>
<feature type="compositionally biased region" description="Basic and acidic residues" evidence="4">
    <location>
        <begin position="1"/>
        <end position="10"/>
    </location>
</feature>
<gene>
    <name evidence="6" type="ORF">AX774_g4674</name>
</gene>
<feature type="domain" description="RRM" evidence="5">
    <location>
        <begin position="193"/>
        <end position="274"/>
    </location>
</feature>
<dbReference type="OrthoDB" id="1875751at2759"/>
<feature type="compositionally biased region" description="Low complexity" evidence="4">
    <location>
        <begin position="408"/>
        <end position="419"/>
    </location>
</feature>
<dbReference type="GO" id="GO:0006417">
    <property type="term" value="P:regulation of translation"/>
    <property type="evidence" value="ECO:0007669"/>
    <property type="project" value="TreeGrafter"/>
</dbReference>
<feature type="compositionally biased region" description="Basic and acidic residues" evidence="4">
    <location>
        <begin position="496"/>
        <end position="508"/>
    </location>
</feature>
<dbReference type="InterPro" id="IPR012677">
    <property type="entry name" value="Nucleotide-bd_a/b_plait_sf"/>
</dbReference>
<dbReference type="Pfam" id="PF00076">
    <property type="entry name" value="RRM_1"/>
    <property type="match status" value="2"/>
</dbReference>
<feature type="region of interest" description="Disordered" evidence="4">
    <location>
        <begin position="1"/>
        <end position="110"/>
    </location>
</feature>
<evidence type="ECO:0000313" key="6">
    <source>
        <dbReference type="EMBL" id="OMH81859.1"/>
    </source>
</evidence>
<feature type="compositionally biased region" description="Basic and acidic residues" evidence="4">
    <location>
        <begin position="445"/>
        <end position="455"/>
    </location>
</feature>
<evidence type="ECO:0000259" key="5">
    <source>
        <dbReference type="PROSITE" id="PS50102"/>
    </source>
</evidence>
<feature type="compositionally biased region" description="Polar residues" evidence="4">
    <location>
        <begin position="89"/>
        <end position="110"/>
    </location>
</feature>
<proteinExistence type="predicted"/>
<dbReference type="PANTHER" id="PTHR48032:SF6">
    <property type="entry name" value="RNA-BINDING (RRM_RBD_RNP MOTIFS) FAMILY PROTEIN"/>
    <property type="match status" value="1"/>
</dbReference>
<evidence type="ECO:0000256" key="4">
    <source>
        <dbReference type="SAM" id="MobiDB-lite"/>
    </source>
</evidence>
<dbReference type="InterPro" id="IPR035979">
    <property type="entry name" value="RBD_domain_sf"/>
</dbReference>
<evidence type="ECO:0000256" key="2">
    <source>
        <dbReference type="ARBA" id="ARBA00022884"/>
    </source>
</evidence>
<comment type="caution">
    <text evidence="6">The sequence shown here is derived from an EMBL/GenBank/DDBJ whole genome shotgun (WGS) entry which is preliminary data.</text>
</comment>
<sequence length="538" mass="57962">MTDDIYKIETEDSTSAPADFVEEYNPEDPDSQDLLKTSEYHAQGNQLDLLQGDDVESWGYKGEENDHDQANDDEKHSNGDQGHEDFNNLGESSRNVLDSESSLSGRNLQASSGKGYEKMFVGGLSWETTEDKLREYFGKYGEIDPKPAVPRDQQGQQYGQQQHLQQGYGRQGGGMMMGGGSGSGGEFTEGRGDTVFAGGLGAVVTEEDLREAFQSYGNIVEIKLMVDRATGRSKGFAFIQYEDEKSVQVVLSQGESGEGVVVKGKRVDVKNALHKKKTMNSNANMGMNMGMGMGGMSGMNMGMGMGGMNMGMADPMMAFSGYNPAAYGMNMTGMNMGYGMGMNMGMGMSGMNNMNMGMTMPGVMGYGLNYGLNYGLGSSSTATPSASGAATSATGAIDYQSALAYQQQPIQQQYSSTPTGESRDQTTASNNNNSAAYSPSSSSHPLDDSAAKYDDYSNGGNSSGSAKYKSRRDKRDYPSGSNPASNYSSYSSRPSNKRERSSERDRNHYHSASSSNPNQTQGSGGKYYNSSKRSYNKY</sequence>
<feature type="compositionally biased region" description="Low complexity" evidence="4">
    <location>
        <begin position="478"/>
        <end position="494"/>
    </location>
</feature>
<dbReference type="Proteomes" id="UP000188320">
    <property type="component" value="Unassembled WGS sequence"/>
</dbReference>
<keyword evidence="2 3" id="KW-0694">RNA-binding</keyword>
<feature type="compositionally biased region" description="Acidic residues" evidence="4">
    <location>
        <begin position="20"/>
        <end position="31"/>
    </location>
</feature>
<feature type="compositionally biased region" description="Polar residues" evidence="4">
    <location>
        <begin position="510"/>
        <end position="521"/>
    </location>
</feature>
<keyword evidence="7" id="KW-1185">Reference proteome</keyword>
<reference evidence="7" key="1">
    <citation type="submission" date="2017-01" db="EMBL/GenBank/DDBJ databases">
        <authorList>
            <person name="Wang Y."/>
            <person name="White M."/>
            <person name="Kvist S."/>
            <person name="Moncalvo J.-M."/>
        </authorList>
    </citation>
    <scope>NUCLEOTIDE SEQUENCE [LARGE SCALE GENOMIC DNA]</scope>
    <source>
        <strain evidence="7">COL-18-3</strain>
    </source>
</reference>
<dbReference type="EMBL" id="LSSK01000801">
    <property type="protein sequence ID" value="OMH81859.1"/>
    <property type="molecule type" value="Genomic_DNA"/>
</dbReference>
<dbReference type="AlphaFoldDB" id="A0A1R1PLQ1"/>
<accession>A0A1R1PLQ1</accession>
<feature type="compositionally biased region" description="Low complexity" evidence="4">
    <location>
        <begin position="526"/>
        <end position="538"/>
    </location>
</feature>
<dbReference type="PROSITE" id="PS50102">
    <property type="entry name" value="RRM"/>
    <property type="match status" value="2"/>
</dbReference>
<dbReference type="SMART" id="SM00360">
    <property type="entry name" value="RRM"/>
    <property type="match status" value="2"/>
</dbReference>
<name>A0A1R1PLQ1_ZANCU</name>
<feature type="region of interest" description="Disordered" evidence="4">
    <location>
        <begin position="408"/>
        <end position="538"/>
    </location>
</feature>
<dbReference type="GO" id="GO:0003729">
    <property type="term" value="F:mRNA binding"/>
    <property type="evidence" value="ECO:0007669"/>
    <property type="project" value="TreeGrafter"/>
</dbReference>
<dbReference type="PANTHER" id="PTHR48032">
    <property type="entry name" value="RNA-BINDING PROTEIN MUSASHI HOMOLOG RBP6"/>
    <property type="match status" value="1"/>
</dbReference>